<dbReference type="SUPFAM" id="SSF46785">
    <property type="entry name" value="Winged helix' DNA-binding domain"/>
    <property type="match status" value="1"/>
</dbReference>
<feature type="domain" description="H15" evidence="1">
    <location>
        <begin position="3"/>
        <end position="78"/>
    </location>
</feature>
<evidence type="ECO:0000313" key="2">
    <source>
        <dbReference type="EMBL" id="KOX67824.1"/>
    </source>
</evidence>
<keyword evidence="3" id="KW-1185">Reference proteome</keyword>
<dbReference type="GO" id="GO:0006334">
    <property type="term" value="P:nucleosome assembly"/>
    <property type="evidence" value="ECO:0007669"/>
    <property type="project" value="InterPro"/>
</dbReference>
<dbReference type="EMBL" id="KQ435970">
    <property type="protein sequence ID" value="KOX67824.1"/>
    <property type="molecule type" value="Genomic_DNA"/>
</dbReference>
<dbReference type="GO" id="GO:0000786">
    <property type="term" value="C:nucleosome"/>
    <property type="evidence" value="ECO:0007669"/>
    <property type="project" value="InterPro"/>
</dbReference>
<dbReference type="InterPro" id="IPR036388">
    <property type="entry name" value="WH-like_DNA-bd_sf"/>
</dbReference>
<dbReference type="Gene3D" id="1.10.10.10">
    <property type="entry name" value="Winged helix-like DNA-binding domain superfamily/Winged helix DNA-binding domain"/>
    <property type="match status" value="1"/>
</dbReference>
<dbReference type="Pfam" id="PF00538">
    <property type="entry name" value="Linker_histone"/>
    <property type="match status" value="1"/>
</dbReference>
<dbReference type="InterPro" id="IPR036390">
    <property type="entry name" value="WH_DNA-bd_sf"/>
</dbReference>
<dbReference type="Proteomes" id="UP000053105">
    <property type="component" value="Unassembled WGS sequence"/>
</dbReference>
<dbReference type="PROSITE" id="PS51504">
    <property type="entry name" value="H15"/>
    <property type="match status" value="1"/>
</dbReference>
<reference evidence="2 3" key="1">
    <citation type="submission" date="2015-07" db="EMBL/GenBank/DDBJ databases">
        <title>The genome of Melipona quadrifasciata.</title>
        <authorList>
            <person name="Pan H."/>
            <person name="Kapheim K."/>
        </authorList>
    </citation>
    <scope>NUCLEOTIDE SEQUENCE [LARGE SCALE GENOMIC DNA]</scope>
    <source>
        <strain evidence="2">0111107301</strain>
        <tissue evidence="2">Whole body</tissue>
    </source>
</reference>
<dbReference type="OrthoDB" id="7684689at2759"/>
<dbReference type="InterPro" id="IPR005818">
    <property type="entry name" value="Histone_H1/H5_H15"/>
</dbReference>
<evidence type="ECO:0000259" key="1">
    <source>
        <dbReference type="PROSITE" id="PS51504"/>
    </source>
</evidence>
<proteinExistence type="predicted"/>
<protein>
    <recommendedName>
        <fullName evidence="1">H15 domain-containing protein</fullName>
    </recommendedName>
</protein>
<gene>
    <name evidence="2" type="ORF">WN51_07677</name>
</gene>
<name>A0A0N0U367_9HYME</name>
<evidence type="ECO:0000313" key="3">
    <source>
        <dbReference type="Proteomes" id="UP000053105"/>
    </source>
</evidence>
<dbReference type="GO" id="GO:0003677">
    <property type="term" value="F:DNA binding"/>
    <property type="evidence" value="ECO:0007669"/>
    <property type="project" value="InterPro"/>
</dbReference>
<organism evidence="2 3">
    <name type="scientific">Melipona quadrifasciata</name>
    <dbReference type="NCBI Taxonomy" id="166423"/>
    <lineage>
        <taxon>Eukaryota</taxon>
        <taxon>Metazoa</taxon>
        <taxon>Ecdysozoa</taxon>
        <taxon>Arthropoda</taxon>
        <taxon>Hexapoda</taxon>
        <taxon>Insecta</taxon>
        <taxon>Pterygota</taxon>
        <taxon>Neoptera</taxon>
        <taxon>Endopterygota</taxon>
        <taxon>Hymenoptera</taxon>
        <taxon>Apocrita</taxon>
        <taxon>Aculeata</taxon>
        <taxon>Apoidea</taxon>
        <taxon>Anthophila</taxon>
        <taxon>Apidae</taxon>
        <taxon>Melipona</taxon>
    </lineage>
</organism>
<dbReference type="AlphaFoldDB" id="A0A0N0U367"/>
<sequence>MKKKSPKIEAQVVEAIRRLQAVQGSTPQEISNYIAQEYNIPNTEIRPHVQLALKRGVTYGILQRMKGYVPNEKTLIANKPELFRRGTTASREFEIEWNRALKSSRSHGS</sequence>
<accession>A0A0N0U367</accession>
<dbReference type="SMART" id="SM00526">
    <property type="entry name" value="H15"/>
    <property type="match status" value="1"/>
</dbReference>